<comment type="function">
    <text evidence="8">Catalyzes the reduction of hydroxylamine to form NH(3) and H(2)O.</text>
</comment>
<evidence type="ECO:0000313" key="9">
    <source>
        <dbReference type="EMBL" id="ACZ10781.1"/>
    </source>
</evidence>
<dbReference type="EC" id="1.7.99.1" evidence="8"/>
<evidence type="ECO:0000256" key="2">
    <source>
        <dbReference type="ARBA" id="ARBA00022490"/>
    </source>
</evidence>
<keyword evidence="2 8" id="KW-0963">Cytoplasm</keyword>
<feature type="binding site" evidence="8">
    <location>
        <position position="245"/>
    </location>
    <ligand>
        <name>hybrid [4Fe-2O-2S] cluster</name>
        <dbReference type="ChEBI" id="CHEBI:60519"/>
    </ligand>
</feature>
<dbReference type="AlphaFoldDB" id="D1AGR1"/>
<dbReference type="InterPro" id="IPR011254">
    <property type="entry name" value="Prismane-like_sf"/>
</dbReference>
<comment type="similarity">
    <text evidence="8">Belongs to the HCP family.</text>
</comment>
<reference evidence="10" key="1">
    <citation type="submission" date="2009-09" db="EMBL/GenBank/DDBJ databases">
        <title>The complete chromosome of Sebaldella termitidis ATCC 33386.</title>
        <authorList>
            <consortium name="US DOE Joint Genome Institute (JGI-PGF)"/>
            <person name="Lucas S."/>
            <person name="Copeland A."/>
            <person name="Lapidus A."/>
            <person name="Glavina del Rio T."/>
            <person name="Dalin E."/>
            <person name="Tice H."/>
            <person name="Bruce D."/>
            <person name="Goodwin L."/>
            <person name="Pitluck S."/>
            <person name="Kyrpides N."/>
            <person name="Mavromatis K."/>
            <person name="Ivanova N."/>
            <person name="Mikhailova N."/>
            <person name="Sims D."/>
            <person name="Meincke L."/>
            <person name="Brettin T."/>
            <person name="Detter J.C."/>
            <person name="Han C."/>
            <person name="Larimer F."/>
            <person name="Land M."/>
            <person name="Hauser L."/>
            <person name="Markowitz V."/>
            <person name="Cheng J.F."/>
            <person name="Hugenholtz P."/>
            <person name="Woyke T."/>
            <person name="Wu D."/>
            <person name="Eisen J.A."/>
        </authorList>
    </citation>
    <scope>NUCLEOTIDE SEQUENCE [LARGE SCALE GENOMIC DNA]</scope>
    <source>
        <strain evidence="10">ATCC 33386 / NCTC 11300</strain>
    </source>
</reference>
<dbReference type="GO" id="GO:0050418">
    <property type="term" value="F:hydroxylamine reductase activity"/>
    <property type="evidence" value="ECO:0007669"/>
    <property type="project" value="UniProtKB-UniRule"/>
</dbReference>
<feature type="binding site" evidence="8">
    <location>
        <position position="459"/>
    </location>
    <ligand>
        <name>hybrid [4Fe-2O-2S] cluster</name>
        <dbReference type="ChEBI" id="CHEBI:60519"/>
    </ligand>
</feature>
<feature type="binding site" evidence="8">
    <location>
        <position position="313"/>
    </location>
    <ligand>
        <name>hybrid [4Fe-2O-2S] cluster</name>
        <dbReference type="ChEBI" id="CHEBI:60519"/>
    </ligand>
</feature>
<keyword evidence="6 8" id="KW-0411">Iron-sulfur</keyword>
<feature type="binding site" evidence="8">
    <location>
        <position position="23"/>
    </location>
    <ligand>
        <name>[4Fe-4S] cluster</name>
        <dbReference type="ChEBI" id="CHEBI:49883"/>
    </ligand>
</feature>
<proteinExistence type="inferred from homology"/>
<comment type="cofactor">
    <cofactor evidence="8">
        <name>[4Fe-4S] cluster</name>
        <dbReference type="ChEBI" id="CHEBI:49883"/>
    </cofactor>
    <text evidence="8">Binds 1 [4Fe-4S] cluster.</text>
</comment>
<dbReference type="GO" id="GO:0046872">
    <property type="term" value="F:metal ion binding"/>
    <property type="evidence" value="ECO:0007669"/>
    <property type="project" value="UniProtKB-KW"/>
</dbReference>
<gene>
    <name evidence="8" type="primary">hcp</name>
    <name evidence="9" type="ordered locus">Sterm_3948</name>
</gene>
<dbReference type="InterPro" id="IPR004137">
    <property type="entry name" value="HCP/CODH"/>
</dbReference>
<name>D1AGR1_SEBTE</name>
<sequence length="551" mass="61569">MSMFCFQCQETFKNHGCTVRGVCGKTDDVANLQDALIFALKGMANYSSQLRKVKKVSSEIDGFLFKALFTTITNANFDAKDMVEDIKKAIEYRKSIKAELEKEGVTLDPKFEGKPLTTWEFTTKEEAEMLAPKVGVLRTENEDVRSLREIILYGLKGISAYGFHAYNLGKISEELYAFYEKALLATEDESLSGEELTNLVFETGKHGVDVMALLDEANTSTFGNPEITEVNIGVRKNPAILISGHDLKDMKELLEQTEGTGVDVYTHSEMLPAHYYPEFKKYKHLAGNYGNAWYHQVKEFETFNGPVIFTTNCLVPPRPNSTYNDRIFTLNATGYPEWKKLEADENGKFDFTEVIELAKKCDPPKEIETGTIVGGFAHAQVFALADKIVDAVKSGAIKKFIVMSGCDARMNDREYYTKFAEALPKDTVILTSGCAKYRYNKLNLGDIGGIPRVLDAGQCNDSYSWAVVALKLKEIFNANDINDLPIEFNVAWYEQKAVIVLLALLYLGIKNIHVGPTLPAFISPSVAKLLNEQLGLTGITDVETDLREFFA</sequence>
<comment type="catalytic activity">
    <reaction evidence="7 8">
        <text>A + NH4(+) + H2O = hydroxylamine + AH2 + H(+)</text>
        <dbReference type="Rhea" id="RHEA:22052"/>
        <dbReference type="ChEBI" id="CHEBI:13193"/>
        <dbReference type="ChEBI" id="CHEBI:15377"/>
        <dbReference type="ChEBI" id="CHEBI:15378"/>
        <dbReference type="ChEBI" id="CHEBI:15429"/>
        <dbReference type="ChEBI" id="CHEBI:17499"/>
        <dbReference type="ChEBI" id="CHEBI:28938"/>
        <dbReference type="EC" id="1.7.99.1"/>
    </reaction>
</comment>
<evidence type="ECO:0000256" key="6">
    <source>
        <dbReference type="ARBA" id="ARBA00023014"/>
    </source>
</evidence>
<evidence type="ECO:0000256" key="5">
    <source>
        <dbReference type="ARBA" id="ARBA00023004"/>
    </source>
</evidence>
<dbReference type="GO" id="GO:0005737">
    <property type="term" value="C:cytoplasm"/>
    <property type="evidence" value="ECO:0007669"/>
    <property type="project" value="UniProtKB-SubCell"/>
</dbReference>
<evidence type="ECO:0000256" key="3">
    <source>
        <dbReference type="ARBA" id="ARBA00022723"/>
    </source>
</evidence>
<dbReference type="eggNOG" id="COG1151">
    <property type="taxonomic scope" value="Bacteria"/>
</dbReference>
<accession>D1AGR1</accession>
<comment type="cofactor">
    <cofactor evidence="8">
        <name>hybrid [4Fe-2O-2S] cluster</name>
        <dbReference type="ChEBI" id="CHEBI:60519"/>
    </cofactor>
    <text evidence="8">Binds 1 hybrid [4Fe-2O-2S] cluster.</text>
</comment>
<dbReference type="GO" id="GO:0004601">
    <property type="term" value="F:peroxidase activity"/>
    <property type="evidence" value="ECO:0007669"/>
    <property type="project" value="TreeGrafter"/>
</dbReference>
<dbReference type="CDD" id="cd01914">
    <property type="entry name" value="HCP"/>
    <property type="match status" value="1"/>
</dbReference>
<feature type="binding site" evidence="8">
    <location>
        <position position="434"/>
    </location>
    <ligand>
        <name>hybrid [4Fe-2O-2S] cluster</name>
        <dbReference type="ChEBI" id="CHEBI:60519"/>
    </ligand>
</feature>
<dbReference type="PANTHER" id="PTHR30109">
    <property type="entry name" value="HYDROXYLAMINE REDUCTASE"/>
    <property type="match status" value="1"/>
</dbReference>
<dbReference type="InterPro" id="IPR010048">
    <property type="entry name" value="Hydroxylam_reduct"/>
</dbReference>
<organism evidence="9 10">
    <name type="scientific">Sebaldella termitidis (strain ATCC 33386 / NCTC 11300)</name>
    <dbReference type="NCBI Taxonomy" id="526218"/>
    <lineage>
        <taxon>Bacteria</taxon>
        <taxon>Fusobacteriati</taxon>
        <taxon>Fusobacteriota</taxon>
        <taxon>Fusobacteriia</taxon>
        <taxon>Fusobacteriales</taxon>
        <taxon>Leptotrichiaceae</taxon>
        <taxon>Sebaldella</taxon>
    </lineage>
</organism>
<dbReference type="Gene3D" id="1.20.1270.20">
    <property type="match status" value="2"/>
</dbReference>
<dbReference type="PIRSF" id="PIRSF000076">
    <property type="entry name" value="HCP"/>
    <property type="match status" value="1"/>
</dbReference>
<dbReference type="Pfam" id="PF03063">
    <property type="entry name" value="Prismane"/>
    <property type="match status" value="1"/>
</dbReference>
<dbReference type="HOGENOM" id="CLU_038344_2_0_0"/>
<evidence type="ECO:0000256" key="1">
    <source>
        <dbReference type="ARBA" id="ARBA00004496"/>
    </source>
</evidence>
<dbReference type="FunFam" id="3.40.50.2030:FF:000002">
    <property type="entry name" value="Hydroxylamine reductase"/>
    <property type="match status" value="1"/>
</dbReference>
<dbReference type="SUPFAM" id="SSF56821">
    <property type="entry name" value="Prismane protein-like"/>
    <property type="match status" value="1"/>
</dbReference>
<dbReference type="GO" id="GO:0042542">
    <property type="term" value="P:response to hydrogen peroxide"/>
    <property type="evidence" value="ECO:0007669"/>
    <property type="project" value="TreeGrafter"/>
</dbReference>
<feature type="binding site" evidence="8">
    <location>
        <position position="17"/>
    </location>
    <ligand>
        <name>[4Fe-4S] cluster</name>
        <dbReference type="ChEBI" id="CHEBI:49883"/>
    </ligand>
</feature>
<feature type="binding site" evidence="8">
    <location>
        <position position="8"/>
    </location>
    <ligand>
        <name>[4Fe-4S] cluster</name>
        <dbReference type="ChEBI" id="CHEBI:49883"/>
    </ligand>
</feature>
<reference evidence="9 10" key="2">
    <citation type="journal article" date="2010" name="Stand. Genomic Sci.">
        <title>Complete genome sequence of Sebaldella termitidis type strain (NCTC 11300).</title>
        <authorList>
            <person name="Harmon-Smith M."/>
            <person name="Celia L."/>
            <person name="Chertkov O."/>
            <person name="Lapidus A."/>
            <person name="Copeland A."/>
            <person name="Glavina Del Rio T."/>
            <person name="Nolan M."/>
            <person name="Lucas S."/>
            <person name="Tice H."/>
            <person name="Cheng J.F."/>
            <person name="Han C."/>
            <person name="Detter J.C."/>
            <person name="Bruce D."/>
            <person name="Goodwin L."/>
            <person name="Pitluck S."/>
            <person name="Pati A."/>
            <person name="Liolios K."/>
            <person name="Ivanova N."/>
            <person name="Mavromatis K."/>
            <person name="Mikhailova N."/>
            <person name="Chen A."/>
            <person name="Palaniappan K."/>
            <person name="Land M."/>
            <person name="Hauser L."/>
            <person name="Chang Y.J."/>
            <person name="Jeffries C.D."/>
            <person name="Brettin T."/>
            <person name="Goker M."/>
            <person name="Beck B."/>
            <person name="Bristow J."/>
            <person name="Eisen J.A."/>
            <person name="Markowitz V."/>
            <person name="Hugenholtz P."/>
            <person name="Kyrpides N.C."/>
            <person name="Klenk H.P."/>
            <person name="Chen F."/>
        </authorList>
    </citation>
    <scope>NUCLEOTIDE SEQUENCE [LARGE SCALE GENOMIC DNA]</scope>
    <source>
        <strain evidence="10">ATCC 33386 / NCTC 11300</strain>
    </source>
</reference>
<dbReference type="RefSeq" id="WP_012863356.1">
    <property type="nucleotide sequence ID" value="NC_013517.1"/>
</dbReference>
<protein>
    <recommendedName>
        <fullName evidence="8">Hydroxylamine reductase</fullName>
        <ecNumber evidence="8">1.7.99.1</ecNumber>
    </recommendedName>
    <alternativeName>
        <fullName evidence="8">Hybrid-cluster protein</fullName>
        <shortName evidence="8">HCP</shortName>
    </alternativeName>
    <alternativeName>
        <fullName evidence="8">Prismane protein</fullName>
    </alternativeName>
</protein>
<dbReference type="FunFam" id="3.40.50.2030:FF:000001">
    <property type="entry name" value="Hydroxylamine reductase"/>
    <property type="match status" value="1"/>
</dbReference>
<keyword evidence="8" id="KW-0004">4Fe-4S</keyword>
<evidence type="ECO:0000256" key="7">
    <source>
        <dbReference type="ARBA" id="ARBA00051350"/>
    </source>
</evidence>
<feature type="modified residue" description="Cysteine persulfide" evidence="8">
    <location>
        <position position="406"/>
    </location>
</feature>
<dbReference type="Gene3D" id="3.40.50.2030">
    <property type="match status" value="2"/>
</dbReference>
<dbReference type="EMBL" id="CP001739">
    <property type="protein sequence ID" value="ACZ10781.1"/>
    <property type="molecule type" value="Genomic_DNA"/>
</dbReference>
<evidence type="ECO:0000256" key="4">
    <source>
        <dbReference type="ARBA" id="ARBA00023002"/>
    </source>
</evidence>
<dbReference type="GO" id="GO:0051539">
    <property type="term" value="F:4 iron, 4 sulfur cluster binding"/>
    <property type="evidence" value="ECO:0007669"/>
    <property type="project" value="UniProtKB-KW"/>
</dbReference>
<evidence type="ECO:0000256" key="8">
    <source>
        <dbReference type="HAMAP-Rule" id="MF_00069"/>
    </source>
</evidence>
<dbReference type="STRING" id="526218.Sterm_3948"/>
<feature type="binding site" evidence="8">
    <location>
        <position position="496"/>
    </location>
    <ligand>
        <name>hybrid [4Fe-2O-2S] cluster</name>
        <dbReference type="ChEBI" id="CHEBI:60519"/>
    </ligand>
</feature>
<dbReference type="FunFam" id="1.20.1270.20:FF:000001">
    <property type="entry name" value="Hydroxylamine reductase"/>
    <property type="match status" value="1"/>
</dbReference>
<feature type="binding site" evidence="8">
    <location>
        <position position="494"/>
    </location>
    <ligand>
        <name>hybrid [4Fe-2O-2S] cluster</name>
        <dbReference type="ChEBI" id="CHEBI:60519"/>
    </ligand>
</feature>
<feature type="binding site" evidence="8">
    <location>
        <position position="5"/>
    </location>
    <ligand>
        <name>[4Fe-4S] cluster</name>
        <dbReference type="ChEBI" id="CHEBI:49883"/>
    </ligand>
</feature>
<dbReference type="KEGG" id="str:Sterm_3948"/>
<keyword evidence="4 8" id="KW-0560">Oxidoreductase</keyword>
<dbReference type="InterPro" id="IPR016100">
    <property type="entry name" value="Prismane_a-bundle"/>
</dbReference>
<keyword evidence="5 8" id="KW-0408">Iron</keyword>
<keyword evidence="3 8" id="KW-0479">Metal-binding</keyword>
<dbReference type="NCBIfam" id="TIGR01703">
    <property type="entry name" value="hybrid_clust"/>
    <property type="match status" value="1"/>
</dbReference>
<feature type="binding site" description="via persulfide group" evidence="8">
    <location>
        <position position="406"/>
    </location>
    <ligand>
        <name>hybrid [4Fe-2O-2S] cluster</name>
        <dbReference type="ChEBI" id="CHEBI:60519"/>
    </ligand>
</feature>
<dbReference type="PANTHER" id="PTHR30109:SF0">
    <property type="entry name" value="HYDROXYLAMINE REDUCTASE"/>
    <property type="match status" value="1"/>
</dbReference>
<feature type="binding site" evidence="8">
    <location>
        <position position="269"/>
    </location>
    <ligand>
        <name>hybrid [4Fe-2O-2S] cluster</name>
        <dbReference type="ChEBI" id="CHEBI:60519"/>
    </ligand>
</feature>
<evidence type="ECO:0000313" key="10">
    <source>
        <dbReference type="Proteomes" id="UP000000845"/>
    </source>
</evidence>
<dbReference type="HAMAP" id="MF_00069">
    <property type="entry name" value="Hydroxylam_reduct"/>
    <property type="match status" value="1"/>
</dbReference>
<dbReference type="Proteomes" id="UP000000845">
    <property type="component" value="Chromosome"/>
</dbReference>
<keyword evidence="10" id="KW-1185">Reference proteome</keyword>
<dbReference type="InterPro" id="IPR016099">
    <property type="entry name" value="Prismane-like_a/b-sand"/>
</dbReference>
<comment type="subcellular location">
    <subcellularLocation>
        <location evidence="1 8">Cytoplasm</location>
    </subcellularLocation>
</comment>
<dbReference type="NCBIfam" id="NF003658">
    <property type="entry name" value="PRK05290.1"/>
    <property type="match status" value="1"/>
</dbReference>